<gene>
    <name evidence="1" type="ORF">MEG1DRAFT_00841</name>
</gene>
<protein>
    <submittedName>
        <fullName evidence="1">Uncharacterized protein</fullName>
    </submittedName>
</protein>
<reference evidence="1 2" key="1">
    <citation type="submission" date="2014-03" db="EMBL/GenBank/DDBJ databases">
        <title>Draft Genome of Photorhabdus temperata Meg1.</title>
        <authorList>
            <person name="Hurst S.G.IV."/>
            <person name="Morris K."/>
            <person name="Thomas K."/>
            <person name="Tisa L.S."/>
        </authorList>
    </citation>
    <scope>NUCLEOTIDE SEQUENCE [LARGE SCALE GENOMIC DNA]</scope>
    <source>
        <strain evidence="1 2">Meg1</strain>
    </source>
</reference>
<dbReference type="AlphaFoldDB" id="A0A081S0L2"/>
<dbReference type="PATRIC" id="fig|1393735.3.peg.862"/>
<sequence>MTNIYINKYAPNSIVAKLPLASDKKIEKWNAESLDFRIWTPGFIWLDCQKISEFHNLFRYPGITNLYLAFTFKAQFLTPLSSTAEMSRAQPIQDWFFNNGAYIENGFDNFGIYSCDTGSGEYSVNFIDPCFYLIKNGELSYSDKNSAFPNLVLRVKNKVTSNFLANLIPTDFKIIIN</sequence>
<dbReference type="Proteomes" id="UP000028002">
    <property type="component" value="Unassembled WGS sequence"/>
</dbReference>
<organism evidence="1 2">
    <name type="scientific">Photorhabdus temperata subsp. temperata Meg1</name>
    <dbReference type="NCBI Taxonomy" id="1393735"/>
    <lineage>
        <taxon>Bacteria</taxon>
        <taxon>Pseudomonadati</taxon>
        <taxon>Pseudomonadota</taxon>
        <taxon>Gammaproteobacteria</taxon>
        <taxon>Enterobacterales</taxon>
        <taxon>Morganellaceae</taxon>
        <taxon>Photorhabdus</taxon>
    </lineage>
</organism>
<comment type="caution">
    <text evidence="1">The sequence shown here is derived from an EMBL/GenBank/DDBJ whole genome shotgun (WGS) entry which is preliminary data.</text>
</comment>
<name>A0A081S0L2_PHOTE</name>
<proteinExistence type="predicted"/>
<dbReference type="RefSeq" id="WP_036837413.1">
    <property type="nucleotide sequence ID" value="NZ_CAWLUD010000008.1"/>
</dbReference>
<accession>A0A081S0L2</accession>
<evidence type="ECO:0000313" key="2">
    <source>
        <dbReference type="Proteomes" id="UP000028002"/>
    </source>
</evidence>
<dbReference type="EMBL" id="JGVH01000008">
    <property type="protein sequence ID" value="KER04465.1"/>
    <property type="molecule type" value="Genomic_DNA"/>
</dbReference>
<evidence type="ECO:0000313" key="1">
    <source>
        <dbReference type="EMBL" id="KER04465.1"/>
    </source>
</evidence>